<feature type="domain" description="DUF4062" evidence="1">
    <location>
        <begin position="5"/>
        <end position="101"/>
    </location>
</feature>
<dbReference type="Proteomes" id="UP000218172">
    <property type="component" value="Unassembled WGS sequence"/>
</dbReference>
<accession>A0A2A4MQN9</accession>
<evidence type="ECO:0000313" key="3">
    <source>
        <dbReference type="Proteomes" id="UP000218172"/>
    </source>
</evidence>
<gene>
    <name evidence="2" type="ORF">COC19_02965</name>
</gene>
<evidence type="ECO:0000259" key="1">
    <source>
        <dbReference type="Pfam" id="PF13271"/>
    </source>
</evidence>
<protein>
    <recommendedName>
        <fullName evidence="1">DUF4062 domain-containing protein</fullName>
    </recommendedName>
</protein>
<dbReference type="EMBL" id="NVQR01000040">
    <property type="protein sequence ID" value="PCH62415.1"/>
    <property type="molecule type" value="Genomic_DNA"/>
</dbReference>
<organism evidence="2 3">
    <name type="scientific">SAR86 cluster bacterium</name>
    <dbReference type="NCBI Taxonomy" id="2030880"/>
    <lineage>
        <taxon>Bacteria</taxon>
        <taxon>Pseudomonadati</taxon>
        <taxon>Pseudomonadota</taxon>
        <taxon>Gammaproteobacteria</taxon>
        <taxon>SAR86 cluster</taxon>
    </lineage>
</organism>
<dbReference type="InterPro" id="IPR025139">
    <property type="entry name" value="DUF4062"/>
</dbReference>
<dbReference type="AlphaFoldDB" id="A0A2A4MQN9"/>
<reference evidence="3" key="1">
    <citation type="submission" date="2017-08" db="EMBL/GenBank/DDBJ databases">
        <title>A dynamic microbial community with high functional redundancy inhabits the cold, oxic subseafloor aquifer.</title>
        <authorList>
            <person name="Tully B.J."/>
            <person name="Wheat C.G."/>
            <person name="Glazer B.T."/>
            <person name="Huber J.A."/>
        </authorList>
    </citation>
    <scope>NUCLEOTIDE SEQUENCE [LARGE SCALE GENOMIC DNA]</scope>
</reference>
<evidence type="ECO:0000313" key="2">
    <source>
        <dbReference type="EMBL" id="PCH62415.1"/>
    </source>
</evidence>
<sequence>MAKPRVFVSSTYYDLKHVRSSLDIFIESLGYESVLSEKGDIAYSPDVPLDESCYRDVSNADIFILIVGGRYGSESSGGDKKKSNEFYERYESVTKKEFEEAINKDIPTYVLVEQSVHSEYHTYLRNKEEENISYAHVDSVNIFKFIEEILSLPRNNPTQTFEKFSDIEIWLREQWAGLFRELLKRMSDQKKFTELSEQVEGLKDINNTLKTYLESVMRVVSPDESSKLIEVEDKRLIEKYRQERIRRNPLAEYLYRRYDIGEKDIISVLESSKSANDFSKKISEKIKLPEIKGQLTDLFEQNGQAPKDLNHMRRDLGLTIFRKSRKKSR</sequence>
<name>A0A2A4MQN9_9GAMM</name>
<dbReference type="Pfam" id="PF13271">
    <property type="entry name" value="DUF4062"/>
    <property type="match status" value="1"/>
</dbReference>
<comment type="caution">
    <text evidence="2">The sequence shown here is derived from an EMBL/GenBank/DDBJ whole genome shotgun (WGS) entry which is preliminary data.</text>
</comment>
<proteinExistence type="predicted"/>